<organism evidence="9 10">
    <name type="scientific">Nesterenkonia sphaerica</name>
    <dbReference type="NCBI Taxonomy" id="1804988"/>
    <lineage>
        <taxon>Bacteria</taxon>
        <taxon>Bacillati</taxon>
        <taxon>Actinomycetota</taxon>
        <taxon>Actinomycetes</taxon>
        <taxon>Micrococcales</taxon>
        <taxon>Micrococcaceae</taxon>
        <taxon>Nesterenkonia</taxon>
    </lineage>
</organism>
<evidence type="ECO:0000256" key="4">
    <source>
        <dbReference type="ARBA" id="ARBA00022692"/>
    </source>
</evidence>
<dbReference type="Gene3D" id="1.10.3720.10">
    <property type="entry name" value="MetI-like"/>
    <property type="match status" value="1"/>
</dbReference>
<dbReference type="Proteomes" id="UP000306544">
    <property type="component" value="Unassembled WGS sequence"/>
</dbReference>
<protein>
    <submittedName>
        <fullName evidence="9">ABC transporter permease</fullName>
    </submittedName>
</protein>
<keyword evidence="5 7" id="KW-1133">Transmembrane helix</keyword>
<dbReference type="PANTHER" id="PTHR43163">
    <property type="entry name" value="DIPEPTIDE TRANSPORT SYSTEM PERMEASE PROTEIN DPPB-RELATED"/>
    <property type="match status" value="1"/>
</dbReference>
<evidence type="ECO:0000256" key="3">
    <source>
        <dbReference type="ARBA" id="ARBA00022475"/>
    </source>
</evidence>
<evidence type="ECO:0000256" key="1">
    <source>
        <dbReference type="ARBA" id="ARBA00004651"/>
    </source>
</evidence>
<dbReference type="InterPro" id="IPR000515">
    <property type="entry name" value="MetI-like"/>
</dbReference>
<keyword evidence="10" id="KW-1185">Reference proteome</keyword>
<keyword evidence="2 7" id="KW-0813">Transport</keyword>
<dbReference type="Pfam" id="PF19300">
    <property type="entry name" value="BPD_transp_1_N"/>
    <property type="match status" value="1"/>
</dbReference>
<reference evidence="9 10" key="1">
    <citation type="submission" date="2019-05" db="EMBL/GenBank/DDBJ databases">
        <title>Nesterenkonia sp. GY239, isolated from the Southern Atlantic Ocean.</title>
        <authorList>
            <person name="Zhang G."/>
        </authorList>
    </citation>
    <scope>NUCLEOTIDE SEQUENCE [LARGE SCALE GENOMIC DNA]</scope>
    <source>
        <strain evidence="9 10">GY239</strain>
    </source>
</reference>
<accession>A0A5R9AHR4</accession>
<feature type="domain" description="ABC transmembrane type-1" evidence="8">
    <location>
        <begin position="95"/>
        <end position="303"/>
    </location>
</feature>
<evidence type="ECO:0000256" key="7">
    <source>
        <dbReference type="RuleBase" id="RU363032"/>
    </source>
</evidence>
<keyword evidence="3" id="KW-1003">Cell membrane</keyword>
<feature type="transmembrane region" description="Helical" evidence="7">
    <location>
        <begin position="9"/>
        <end position="30"/>
    </location>
</feature>
<evidence type="ECO:0000256" key="5">
    <source>
        <dbReference type="ARBA" id="ARBA00022989"/>
    </source>
</evidence>
<dbReference type="GO" id="GO:0071916">
    <property type="term" value="F:dipeptide transmembrane transporter activity"/>
    <property type="evidence" value="ECO:0007669"/>
    <property type="project" value="TreeGrafter"/>
</dbReference>
<feature type="transmembrane region" description="Helical" evidence="7">
    <location>
        <begin position="278"/>
        <end position="302"/>
    </location>
</feature>
<dbReference type="AlphaFoldDB" id="A0A5R9AHR4"/>
<gene>
    <name evidence="9" type="ORF">FEF27_04580</name>
</gene>
<dbReference type="OrthoDB" id="3543764at2"/>
<dbReference type="GO" id="GO:0005886">
    <property type="term" value="C:plasma membrane"/>
    <property type="evidence" value="ECO:0007669"/>
    <property type="project" value="UniProtKB-SubCell"/>
</dbReference>
<proteinExistence type="inferred from homology"/>
<dbReference type="PANTHER" id="PTHR43163:SF6">
    <property type="entry name" value="DIPEPTIDE TRANSPORT SYSTEM PERMEASE PROTEIN DPPB-RELATED"/>
    <property type="match status" value="1"/>
</dbReference>
<dbReference type="SUPFAM" id="SSF161098">
    <property type="entry name" value="MetI-like"/>
    <property type="match status" value="1"/>
</dbReference>
<keyword evidence="4 7" id="KW-0812">Transmembrane</keyword>
<dbReference type="PROSITE" id="PS50928">
    <property type="entry name" value="ABC_TM1"/>
    <property type="match status" value="1"/>
</dbReference>
<feature type="transmembrane region" description="Helical" evidence="7">
    <location>
        <begin position="99"/>
        <end position="122"/>
    </location>
</feature>
<sequence>MLLNVLRRVGVFAVTVFVASLVVFFLLGVLPGDPARAQLGLQASEEQVQALREQLGVDRPLPVRYLEWIMGFFTGDMGVSYATRSPVAPQVLDALQVTLLLVLGGIGVAILIALPLGILAAVRHQRPDGTIFSGLSQLGISIPNFLAGLLLIAIFSVALGWLPSGGWQPPIAGVDFLRHIALPALALGLVNGAILARYTRAAVLEVMREDFMRTARAKGLKPASALVRHGLRNALVPVLTVTSIEFANLIIGAVVIETVFVVPGLGSTLIRAVANRDLIMIQSIVMCVVVLVLLVNLLVDLLRPVIDPRLRMPS</sequence>
<dbReference type="InterPro" id="IPR045621">
    <property type="entry name" value="BPD_transp_1_N"/>
</dbReference>
<dbReference type="Pfam" id="PF00528">
    <property type="entry name" value="BPD_transp_1"/>
    <property type="match status" value="1"/>
</dbReference>
<name>A0A5R9AHR4_9MICC</name>
<keyword evidence="6 7" id="KW-0472">Membrane</keyword>
<feature type="transmembrane region" description="Helical" evidence="7">
    <location>
        <begin position="176"/>
        <end position="198"/>
    </location>
</feature>
<evidence type="ECO:0000256" key="6">
    <source>
        <dbReference type="ARBA" id="ARBA00023136"/>
    </source>
</evidence>
<dbReference type="CDD" id="cd06261">
    <property type="entry name" value="TM_PBP2"/>
    <property type="match status" value="1"/>
</dbReference>
<dbReference type="InterPro" id="IPR035906">
    <property type="entry name" value="MetI-like_sf"/>
</dbReference>
<dbReference type="RefSeq" id="WP_138169677.1">
    <property type="nucleotide sequence ID" value="NZ_VAWA01000004.1"/>
</dbReference>
<comment type="similarity">
    <text evidence="7">Belongs to the binding-protein-dependent transport system permease family.</text>
</comment>
<evidence type="ECO:0000256" key="2">
    <source>
        <dbReference type="ARBA" id="ARBA00022448"/>
    </source>
</evidence>
<evidence type="ECO:0000313" key="10">
    <source>
        <dbReference type="Proteomes" id="UP000306544"/>
    </source>
</evidence>
<comment type="subcellular location">
    <subcellularLocation>
        <location evidence="1 7">Cell membrane</location>
        <topology evidence="1 7">Multi-pass membrane protein</topology>
    </subcellularLocation>
</comment>
<evidence type="ECO:0000313" key="9">
    <source>
        <dbReference type="EMBL" id="TLP77447.1"/>
    </source>
</evidence>
<evidence type="ECO:0000259" key="8">
    <source>
        <dbReference type="PROSITE" id="PS50928"/>
    </source>
</evidence>
<feature type="transmembrane region" description="Helical" evidence="7">
    <location>
        <begin position="142"/>
        <end position="164"/>
    </location>
</feature>
<dbReference type="EMBL" id="VAWA01000004">
    <property type="protein sequence ID" value="TLP77447.1"/>
    <property type="molecule type" value="Genomic_DNA"/>
</dbReference>
<feature type="transmembrane region" description="Helical" evidence="7">
    <location>
        <begin position="246"/>
        <end position="266"/>
    </location>
</feature>
<comment type="caution">
    <text evidence="9">The sequence shown here is derived from an EMBL/GenBank/DDBJ whole genome shotgun (WGS) entry which is preliminary data.</text>
</comment>